<proteinExistence type="predicted"/>
<name>A0A0L0V5M1_9BASI</name>
<accession>A0A0L0V5M1</accession>
<evidence type="ECO:0000256" key="1">
    <source>
        <dbReference type="SAM" id="MobiDB-lite"/>
    </source>
</evidence>
<comment type="caution">
    <text evidence="2">The sequence shown here is derived from an EMBL/GenBank/DDBJ whole genome shotgun (WGS) entry which is preliminary data.</text>
</comment>
<dbReference type="Proteomes" id="UP000054564">
    <property type="component" value="Unassembled WGS sequence"/>
</dbReference>
<gene>
    <name evidence="2" type="ORF">PSTG_12035</name>
</gene>
<dbReference type="EMBL" id="AJIL01000113">
    <property type="protein sequence ID" value="KNE94572.1"/>
    <property type="molecule type" value="Genomic_DNA"/>
</dbReference>
<sequence>MLPIPHPTHQPTTTKHHHPPANHHYTPLFFPQNFKPHTMCSFLAVTISLALLQSSLAALIHGTTNISKGNTINCSDFAAPPVAPPLPVHTATNPFTKTFPQRPVPTGNFGPRSSIGAVIQALVKLILALAKSTKASVKVTQALAKSTQDSTKEVPTWANLFQTSGKISINSVGVAPTMAKLHLTPPQAQVVLMVRQDLTPVPMAIEESRNLV</sequence>
<keyword evidence="3" id="KW-1185">Reference proteome</keyword>
<evidence type="ECO:0000313" key="2">
    <source>
        <dbReference type="EMBL" id="KNE94572.1"/>
    </source>
</evidence>
<feature type="region of interest" description="Disordered" evidence="1">
    <location>
        <begin position="1"/>
        <end position="20"/>
    </location>
</feature>
<reference evidence="3" key="1">
    <citation type="submission" date="2014-03" db="EMBL/GenBank/DDBJ databases">
        <title>The Genome Sequence of Puccinia striiformis f. sp. tritici PST-78.</title>
        <authorList>
            <consortium name="The Broad Institute Genome Sequencing Platform"/>
            <person name="Cuomo C."/>
            <person name="Hulbert S."/>
            <person name="Chen X."/>
            <person name="Walker B."/>
            <person name="Young S.K."/>
            <person name="Zeng Q."/>
            <person name="Gargeya S."/>
            <person name="Fitzgerald M."/>
            <person name="Haas B."/>
            <person name="Abouelleil A."/>
            <person name="Alvarado L."/>
            <person name="Arachchi H.M."/>
            <person name="Berlin A.M."/>
            <person name="Chapman S.B."/>
            <person name="Goldberg J."/>
            <person name="Griggs A."/>
            <person name="Gujja S."/>
            <person name="Hansen M."/>
            <person name="Howarth C."/>
            <person name="Imamovic A."/>
            <person name="Larimer J."/>
            <person name="McCowan C."/>
            <person name="Montmayeur A."/>
            <person name="Murphy C."/>
            <person name="Neiman D."/>
            <person name="Pearson M."/>
            <person name="Priest M."/>
            <person name="Roberts A."/>
            <person name="Saif S."/>
            <person name="Shea T."/>
            <person name="Sisk P."/>
            <person name="Sykes S."/>
            <person name="Wortman J."/>
            <person name="Nusbaum C."/>
            <person name="Birren B."/>
        </authorList>
    </citation>
    <scope>NUCLEOTIDE SEQUENCE [LARGE SCALE GENOMIC DNA]</scope>
    <source>
        <strain evidence="3">race PST-78</strain>
    </source>
</reference>
<organism evidence="2 3">
    <name type="scientific">Puccinia striiformis f. sp. tritici PST-78</name>
    <dbReference type="NCBI Taxonomy" id="1165861"/>
    <lineage>
        <taxon>Eukaryota</taxon>
        <taxon>Fungi</taxon>
        <taxon>Dikarya</taxon>
        <taxon>Basidiomycota</taxon>
        <taxon>Pucciniomycotina</taxon>
        <taxon>Pucciniomycetes</taxon>
        <taxon>Pucciniales</taxon>
        <taxon>Pucciniaceae</taxon>
        <taxon>Puccinia</taxon>
    </lineage>
</organism>
<protein>
    <submittedName>
        <fullName evidence="2">Uncharacterized protein</fullName>
    </submittedName>
</protein>
<dbReference type="AlphaFoldDB" id="A0A0L0V5M1"/>
<evidence type="ECO:0000313" key="3">
    <source>
        <dbReference type="Proteomes" id="UP000054564"/>
    </source>
</evidence>